<evidence type="ECO:0008006" key="3">
    <source>
        <dbReference type="Google" id="ProtNLM"/>
    </source>
</evidence>
<keyword evidence="2" id="KW-1185">Reference proteome</keyword>
<dbReference type="EMBL" id="FLUV01001952">
    <property type="protein sequence ID" value="SBW25756.1"/>
    <property type="molecule type" value="Genomic_DNA"/>
</dbReference>
<dbReference type="Gene3D" id="1.10.287.1060">
    <property type="entry name" value="ESAT-6-like"/>
    <property type="match status" value="1"/>
</dbReference>
<evidence type="ECO:0000313" key="2">
    <source>
        <dbReference type="Proteomes" id="UP000199013"/>
    </source>
</evidence>
<dbReference type="SUPFAM" id="SSF140453">
    <property type="entry name" value="EsxAB dimer-like"/>
    <property type="match status" value="1"/>
</dbReference>
<dbReference type="InterPro" id="IPR010310">
    <property type="entry name" value="T7SS_ESAT-6-like"/>
</dbReference>
<gene>
    <name evidence="1" type="ORF">FDG2_4670</name>
</gene>
<dbReference type="InterPro" id="IPR036689">
    <property type="entry name" value="ESAT-6-like_sf"/>
</dbReference>
<accession>A0A1C3P7H9</accession>
<dbReference type="Pfam" id="PF06013">
    <property type="entry name" value="WXG100"/>
    <property type="match status" value="1"/>
</dbReference>
<protein>
    <recommendedName>
        <fullName evidence="3">ESAT-6-like protein</fullName>
    </recommendedName>
</protein>
<proteinExistence type="predicted"/>
<dbReference type="Proteomes" id="UP000199013">
    <property type="component" value="Unassembled WGS sequence"/>
</dbReference>
<sequence length="98" mass="10371">MANVHVDYGALENAASRLTGGQHEMESQLAQLKSLIDGLVTSGFITDQASGKFQQSYEQWNTGTRNAIAGLEGMSGFLNKAVSQHQQLDATLSQSAGG</sequence>
<name>A0A1C3P7H9_9ACTN</name>
<organism evidence="1 2">
    <name type="scientific">Candidatus Protofrankia californiensis</name>
    <dbReference type="NCBI Taxonomy" id="1839754"/>
    <lineage>
        <taxon>Bacteria</taxon>
        <taxon>Bacillati</taxon>
        <taxon>Actinomycetota</taxon>
        <taxon>Actinomycetes</taxon>
        <taxon>Frankiales</taxon>
        <taxon>Frankiaceae</taxon>
        <taxon>Protofrankia</taxon>
    </lineage>
</organism>
<evidence type="ECO:0000313" key="1">
    <source>
        <dbReference type="EMBL" id="SBW25756.1"/>
    </source>
</evidence>
<dbReference type="AlphaFoldDB" id="A0A1C3P7H9"/>
<reference evidence="2" key="1">
    <citation type="submission" date="2016-02" db="EMBL/GenBank/DDBJ databases">
        <authorList>
            <person name="Wibberg D."/>
        </authorList>
    </citation>
    <scope>NUCLEOTIDE SEQUENCE [LARGE SCALE GENOMIC DNA]</scope>
</reference>